<keyword evidence="3" id="KW-1185">Reference proteome</keyword>
<feature type="transmembrane region" description="Helical" evidence="1">
    <location>
        <begin position="81"/>
        <end position="99"/>
    </location>
</feature>
<feature type="transmembrane region" description="Helical" evidence="1">
    <location>
        <begin position="105"/>
        <end position="124"/>
    </location>
</feature>
<dbReference type="EMBL" id="CP137640">
    <property type="protein sequence ID" value="WVX79752.1"/>
    <property type="molecule type" value="Genomic_DNA"/>
</dbReference>
<dbReference type="Pfam" id="PF03594">
    <property type="entry name" value="BenE"/>
    <property type="match status" value="1"/>
</dbReference>
<evidence type="ECO:0000313" key="2">
    <source>
        <dbReference type="EMBL" id="WVX79752.1"/>
    </source>
</evidence>
<feature type="transmembrane region" description="Helical" evidence="1">
    <location>
        <begin position="131"/>
        <end position="149"/>
    </location>
</feature>
<feature type="transmembrane region" description="Helical" evidence="1">
    <location>
        <begin position="213"/>
        <end position="236"/>
    </location>
</feature>
<feature type="transmembrane region" description="Helical" evidence="1">
    <location>
        <begin position="183"/>
        <end position="201"/>
    </location>
</feature>
<accession>A0ABZ2C963</accession>
<feature type="transmembrane region" description="Helical" evidence="1">
    <location>
        <begin position="329"/>
        <end position="348"/>
    </location>
</feature>
<dbReference type="InterPro" id="IPR004711">
    <property type="entry name" value="Benzoate_Transporter"/>
</dbReference>
<feature type="transmembrane region" description="Helical" evidence="1">
    <location>
        <begin position="257"/>
        <end position="279"/>
    </location>
</feature>
<evidence type="ECO:0000256" key="1">
    <source>
        <dbReference type="SAM" id="Phobius"/>
    </source>
</evidence>
<name>A0ABZ2C963_9BACI</name>
<protein>
    <submittedName>
        <fullName evidence="2">Benzoate/H(+) symporter BenE family transporter</fullName>
    </submittedName>
</protein>
<feature type="transmembrane region" description="Helical" evidence="1">
    <location>
        <begin position="21"/>
        <end position="43"/>
    </location>
</feature>
<dbReference type="PROSITE" id="PS51257">
    <property type="entry name" value="PROKAR_LIPOPROTEIN"/>
    <property type="match status" value="1"/>
</dbReference>
<proteinExistence type="predicted"/>
<reference evidence="2 3" key="1">
    <citation type="submission" date="2023-10" db="EMBL/GenBank/DDBJ databases">
        <title>Niallia locisalis sp.nov. isolated from a salt pond sample.</title>
        <authorList>
            <person name="Li X.-J."/>
            <person name="Dong L."/>
        </authorList>
    </citation>
    <scope>NUCLEOTIDE SEQUENCE [LARGE SCALE GENOMIC DNA]</scope>
    <source>
        <strain evidence="2 3">DSM 29761</strain>
    </source>
</reference>
<keyword evidence="1" id="KW-0472">Membrane</keyword>
<dbReference type="PANTHER" id="PTHR30199">
    <property type="entry name" value="MFS FAMILY TRANSPORTER, PREDICTED SUBSTRATE BENZOATE"/>
    <property type="match status" value="1"/>
</dbReference>
<gene>
    <name evidence="2" type="ORF">R4Z09_21040</name>
</gene>
<organism evidence="2 3">
    <name type="scientific">Niallia oryzisoli</name>
    <dbReference type="NCBI Taxonomy" id="1737571"/>
    <lineage>
        <taxon>Bacteria</taxon>
        <taxon>Bacillati</taxon>
        <taxon>Bacillota</taxon>
        <taxon>Bacilli</taxon>
        <taxon>Bacillales</taxon>
        <taxon>Bacillaceae</taxon>
        <taxon>Niallia</taxon>
    </lineage>
</organism>
<feature type="transmembrane region" description="Helical" evidence="1">
    <location>
        <begin position="299"/>
        <end position="322"/>
    </location>
</feature>
<feature type="transmembrane region" description="Helical" evidence="1">
    <location>
        <begin position="55"/>
        <end position="74"/>
    </location>
</feature>
<keyword evidence="1" id="KW-1133">Transmembrane helix</keyword>
<dbReference type="NCBIfam" id="TIGR00843">
    <property type="entry name" value="benE"/>
    <property type="match status" value="1"/>
</dbReference>
<evidence type="ECO:0000313" key="3">
    <source>
        <dbReference type="Proteomes" id="UP001357223"/>
    </source>
</evidence>
<keyword evidence="1" id="KW-0812">Transmembrane</keyword>
<dbReference type="PANTHER" id="PTHR30199:SF0">
    <property type="entry name" value="INNER MEMBRANE PROTEIN YDCO"/>
    <property type="match status" value="1"/>
</dbReference>
<sequence length="407" mass="42898">MRGNQFITNFKDLRHNLNLSTVSTAVVTATFGCTGPALIIIGGAANGGLTYAQTISWLFAVYFFSGLLGIYLALKYRQPIAGAYTIAGAVLVSGSLMNFTLNEAIGAYLVANFLVIILGISGLIDKVMKWMPIPIVMAMIVGVMIRFAIDMITSITISPVLAGSAILAFLLSSRFLKKIPPVLTALIVAVPLALLTNAFQFQGGQDLFIVPQFIMPAFSVEAIVSISIPLALLIICSENAQATGVLMAQGYNPPNNAMAISGSAIGLVAAFFGAHAINIAGPGTAICSANEVGKKETRYAASFVNGIIHTLYGLLASIVVPFVIAMPSVIVTVIAGLAMLGVLINSLKNAFSNSKFQMGAFFALIIGISGVSFFHISAPLWAVIGGLLISFLIEKEHFGLRLKVDMK</sequence>
<dbReference type="RefSeq" id="WP_338448683.1">
    <property type="nucleotide sequence ID" value="NZ_CP137640.1"/>
</dbReference>
<feature type="transmembrane region" description="Helical" evidence="1">
    <location>
        <begin position="360"/>
        <end position="393"/>
    </location>
</feature>
<dbReference type="Proteomes" id="UP001357223">
    <property type="component" value="Chromosome"/>
</dbReference>
<feature type="transmembrane region" description="Helical" evidence="1">
    <location>
        <begin position="155"/>
        <end position="171"/>
    </location>
</feature>